<keyword evidence="2" id="KW-0238">DNA-binding</keyword>
<feature type="domain" description="HTH arsR-type" evidence="4">
    <location>
        <begin position="1"/>
        <end position="80"/>
    </location>
</feature>
<sequence>MLNPTEISIFKYLKEPMNISDLAELLSLHHSTVSKAISSLESEGFVLKEKKGNHVFVRRSDSLHAQSLVDILNEFPMLPLSKLLTPSSLHVISVLEPPRSITEVSEITGLDRSTVSAAISRLAKYGIVIKANSKFLLSSRQTLFENFVDNYFKYKTNMNLRAVSQNGMLIWQRGPEFLFKAENLNTDFGSDLKNKIHPTAISIFPNYGFDVITDMKYYFFRKKSPCEEEFFIHTILIDPYSPIYNSYALALVPRLGSKNLLKYAIYYDIEAHVRNLLEYIDKKEKRSDFVLPWNEYQELLESLV</sequence>
<protein>
    <submittedName>
        <fullName evidence="5">MarR family transcriptional regulator</fullName>
    </submittedName>
</protein>
<keyword evidence="1" id="KW-0805">Transcription regulation</keyword>
<evidence type="ECO:0000259" key="4">
    <source>
        <dbReference type="PROSITE" id="PS50987"/>
    </source>
</evidence>
<reference evidence="5" key="1">
    <citation type="journal article" date="2020" name="bioRxiv">
        <title>A rank-normalized archaeal taxonomy based on genome phylogeny resolves widespread incomplete and uneven classifications.</title>
        <authorList>
            <person name="Rinke C."/>
            <person name="Chuvochina M."/>
            <person name="Mussig A.J."/>
            <person name="Chaumeil P.-A."/>
            <person name="Waite D.W."/>
            <person name="Whitman W.B."/>
            <person name="Parks D.H."/>
            <person name="Hugenholtz P."/>
        </authorList>
    </citation>
    <scope>NUCLEOTIDE SEQUENCE</scope>
    <source>
        <strain evidence="5">UBA8876</strain>
    </source>
</reference>
<dbReference type="InterPro" id="IPR051081">
    <property type="entry name" value="HTH_MetalResp_TranReg"/>
</dbReference>
<evidence type="ECO:0000313" key="6">
    <source>
        <dbReference type="Proteomes" id="UP000600774"/>
    </source>
</evidence>
<dbReference type="PANTHER" id="PTHR33154:SF38">
    <property type="entry name" value="HTH ARSR-TYPE DOMAIN-CONTAINING PROTEIN"/>
    <property type="match status" value="1"/>
</dbReference>
<dbReference type="OMA" id="HYYYSEK"/>
<dbReference type="Pfam" id="PF01047">
    <property type="entry name" value="MarR"/>
    <property type="match status" value="1"/>
</dbReference>
<proteinExistence type="predicted"/>
<keyword evidence="3" id="KW-0804">Transcription</keyword>
<dbReference type="PROSITE" id="PS50987">
    <property type="entry name" value="HTH_ARSR_2"/>
    <property type="match status" value="1"/>
</dbReference>
<accession>A0A832SDB4</accession>
<name>A0A832SDB4_9EURY</name>
<dbReference type="InterPro" id="IPR000835">
    <property type="entry name" value="HTH_MarR-typ"/>
</dbReference>
<dbReference type="GO" id="GO:0003677">
    <property type="term" value="F:DNA binding"/>
    <property type="evidence" value="ECO:0007669"/>
    <property type="project" value="UniProtKB-KW"/>
</dbReference>
<dbReference type="CDD" id="cd00090">
    <property type="entry name" value="HTH_ARSR"/>
    <property type="match status" value="1"/>
</dbReference>
<dbReference type="PANTHER" id="PTHR33154">
    <property type="entry name" value="TRANSCRIPTIONAL REGULATOR, ARSR FAMILY"/>
    <property type="match status" value="1"/>
</dbReference>
<evidence type="ECO:0000256" key="3">
    <source>
        <dbReference type="ARBA" id="ARBA00023163"/>
    </source>
</evidence>
<dbReference type="AlphaFoldDB" id="A0A832SDB4"/>
<dbReference type="EMBL" id="DUJU01000013">
    <property type="protein sequence ID" value="HIH92701.1"/>
    <property type="molecule type" value="Genomic_DNA"/>
</dbReference>
<evidence type="ECO:0000313" key="5">
    <source>
        <dbReference type="EMBL" id="HIH92701.1"/>
    </source>
</evidence>
<organism evidence="5 6">
    <name type="scientific">Methanosarcina acetivorans</name>
    <dbReference type="NCBI Taxonomy" id="2214"/>
    <lineage>
        <taxon>Archaea</taxon>
        <taxon>Methanobacteriati</taxon>
        <taxon>Methanobacteriota</taxon>
        <taxon>Stenosarchaea group</taxon>
        <taxon>Methanomicrobia</taxon>
        <taxon>Methanosarcinales</taxon>
        <taxon>Methanosarcinaceae</taxon>
        <taxon>Methanosarcina</taxon>
    </lineage>
</organism>
<dbReference type="InterPro" id="IPR011991">
    <property type="entry name" value="ArsR-like_HTH"/>
</dbReference>
<gene>
    <name evidence="5" type="ORF">HA338_01220</name>
</gene>
<evidence type="ECO:0000256" key="1">
    <source>
        <dbReference type="ARBA" id="ARBA00023015"/>
    </source>
</evidence>
<comment type="caution">
    <text evidence="5">The sequence shown here is derived from an EMBL/GenBank/DDBJ whole genome shotgun (WGS) entry which is preliminary data.</text>
</comment>
<dbReference type="InterPro" id="IPR036388">
    <property type="entry name" value="WH-like_DNA-bd_sf"/>
</dbReference>
<dbReference type="SUPFAM" id="SSF46785">
    <property type="entry name" value="Winged helix' DNA-binding domain"/>
    <property type="match status" value="2"/>
</dbReference>
<dbReference type="GO" id="GO:0003700">
    <property type="term" value="F:DNA-binding transcription factor activity"/>
    <property type="evidence" value="ECO:0007669"/>
    <property type="project" value="InterPro"/>
</dbReference>
<dbReference type="Gene3D" id="1.10.10.10">
    <property type="entry name" value="Winged helix-like DNA-binding domain superfamily/Winged helix DNA-binding domain"/>
    <property type="match status" value="2"/>
</dbReference>
<evidence type="ECO:0000256" key="2">
    <source>
        <dbReference type="ARBA" id="ARBA00023125"/>
    </source>
</evidence>
<dbReference type="InterPro" id="IPR001845">
    <property type="entry name" value="HTH_ArsR_DNA-bd_dom"/>
</dbReference>
<dbReference type="Proteomes" id="UP000600774">
    <property type="component" value="Unassembled WGS sequence"/>
</dbReference>
<dbReference type="InterPro" id="IPR036390">
    <property type="entry name" value="WH_DNA-bd_sf"/>
</dbReference>